<dbReference type="InterPro" id="IPR009729">
    <property type="entry name" value="Gal-3-0_sulfotransfrase"/>
</dbReference>
<dbReference type="Proteomes" id="UP000828390">
    <property type="component" value="Unassembled WGS sequence"/>
</dbReference>
<gene>
    <name evidence="10" type="ORF">DPMN_000427</name>
</gene>
<keyword evidence="4" id="KW-0812">Transmembrane</keyword>
<keyword evidence="11" id="KW-1185">Reference proteome</keyword>
<evidence type="ECO:0000256" key="3">
    <source>
        <dbReference type="ARBA" id="ARBA00022679"/>
    </source>
</evidence>
<proteinExistence type="inferred from homology"/>
<dbReference type="EMBL" id="JAIWYP010000001">
    <property type="protein sequence ID" value="KAH3876581.1"/>
    <property type="molecule type" value="Genomic_DNA"/>
</dbReference>
<keyword evidence="3" id="KW-0808">Transferase</keyword>
<keyword evidence="6" id="KW-1133">Transmembrane helix</keyword>
<keyword evidence="9" id="KW-0325">Glycoprotein</keyword>
<evidence type="ECO:0000313" key="11">
    <source>
        <dbReference type="Proteomes" id="UP000828390"/>
    </source>
</evidence>
<evidence type="ECO:0000256" key="9">
    <source>
        <dbReference type="ARBA" id="ARBA00023180"/>
    </source>
</evidence>
<dbReference type="Pfam" id="PF06990">
    <property type="entry name" value="Gal-3-0_sulfotr"/>
    <property type="match status" value="1"/>
</dbReference>
<protein>
    <submittedName>
        <fullName evidence="10">Uncharacterized protein</fullName>
    </submittedName>
</protein>
<evidence type="ECO:0000256" key="4">
    <source>
        <dbReference type="ARBA" id="ARBA00022692"/>
    </source>
</evidence>
<evidence type="ECO:0000256" key="8">
    <source>
        <dbReference type="ARBA" id="ARBA00023136"/>
    </source>
</evidence>
<sequence>MIKQLQNVLKRNLWLVLVIILLFGLLSLLLPGLASVRSAVSIQDIYDRLSVQDSFFQVLRESVVEKNADNKTIHVAFLKVHKTGSTTAQNMFLRFGWNHNLTFVLSPSKNDFKYPNIISLREGMTPKNTLPPPEGKHHDILCNHVVYNRTSFRKYMPNDTFYVGILREPYEYFKSVLNYLRPGYIFKKINTSLPVSEYLKDPRKYEPKSPAMSFTNNRLAFEFGCTADVIESSDAKQIIQFVKSVDSDFGLVIITELFEESILLLRRYLNWSTKDVIYLDKNIAKNKNTTSFVGPYDRQLYKRWAKVDYALYEYFYRRLRDQIRREGDDFDEELLHFAENRKMASEFCSAGEANKKSNSKLIVHKSKWSEGFEITSSDCDLLRKAEIPFVQDIRFRQYGSMKI</sequence>
<reference evidence="10" key="1">
    <citation type="journal article" date="2019" name="bioRxiv">
        <title>The Genome of the Zebra Mussel, Dreissena polymorpha: A Resource for Invasive Species Research.</title>
        <authorList>
            <person name="McCartney M.A."/>
            <person name="Auch B."/>
            <person name="Kono T."/>
            <person name="Mallez S."/>
            <person name="Zhang Y."/>
            <person name="Obille A."/>
            <person name="Becker A."/>
            <person name="Abrahante J.E."/>
            <person name="Garbe J."/>
            <person name="Badalamenti J.P."/>
            <person name="Herman A."/>
            <person name="Mangelson H."/>
            <person name="Liachko I."/>
            <person name="Sullivan S."/>
            <person name="Sone E.D."/>
            <person name="Koren S."/>
            <person name="Silverstein K.A.T."/>
            <person name="Beckman K.B."/>
            <person name="Gohl D.M."/>
        </authorList>
    </citation>
    <scope>NUCLEOTIDE SEQUENCE</scope>
    <source>
        <strain evidence="10">Duluth1</strain>
        <tissue evidence="10">Whole animal</tissue>
    </source>
</reference>
<evidence type="ECO:0000256" key="5">
    <source>
        <dbReference type="ARBA" id="ARBA00022968"/>
    </source>
</evidence>
<keyword evidence="8" id="KW-0472">Membrane</keyword>
<evidence type="ECO:0000256" key="7">
    <source>
        <dbReference type="ARBA" id="ARBA00023034"/>
    </source>
</evidence>
<dbReference type="Gene3D" id="3.40.50.300">
    <property type="entry name" value="P-loop containing nucleotide triphosphate hydrolases"/>
    <property type="match status" value="1"/>
</dbReference>
<organism evidence="10 11">
    <name type="scientific">Dreissena polymorpha</name>
    <name type="common">Zebra mussel</name>
    <name type="synonym">Mytilus polymorpha</name>
    <dbReference type="NCBI Taxonomy" id="45954"/>
    <lineage>
        <taxon>Eukaryota</taxon>
        <taxon>Metazoa</taxon>
        <taxon>Spiralia</taxon>
        <taxon>Lophotrochozoa</taxon>
        <taxon>Mollusca</taxon>
        <taxon>Bivalvia</taxon>
        <taxon>Autobranchia</taxon>
        <taxon>Heteroconchia</taxon>
        <taxon>Euheterodonta</taxon>
        <taxon>Imparidentia</taxon>
        <taxon>Neoheterodontei</taxon>
        <taxon>Myida</taxon>
        <taxon>Dreissenoidea</taxon>
        <taxon>Dreissenidae</taxon>
        <taxon>Dreissena</taxon>
    </lineage>
</organism>
<keyword evidence="5" id="KW-0735">Signal-anchor</keyword>
<comment type="subcellular location">
    <subcellularLocation>
        <location evidence="1">Golgi apparatus membrane</location>
        <topology evidence="1">Single-pass type II membrane protein</topology>
    </subcellularLocation>
</comment>
<dbReference type="InterPro" id="IPR027417">
    <property type="entry name" value="P-loop_NTPase"/>
</dbReference>
<comment type="similarity">
    <text evidence="2">Belongs to the galactose-3-O-sulfotransferase family.</text>
</comment>
<dbReference type="AlphaFoldDB" id="A0A9D4MJK2"/>
<evidence type="ECO:0000313" key="10">
    <source>
        <dbReference type="EMBL" id="KAH3876581.1"/>
    </source>
</evidence>
<dbReference type="GO" id="GO:0000139">
    <property type="term" value="C:Golgi membrane"/>
    <property type="evidence" value="ECO:0007669"/>
    <property type="project" value="UniProtKB-SubCell"/>
</dbReference>
<dbReference type="OrthoDB" id="514299at2759"/>
<dbReference type="GO" id="GO:0009247">
    <property type="term" value="P:glycolipid biosynthetic process"/>
    <property type="evidence" value="ECO:0007669"/>
    <property type="project" value="InterPro"/>
</dbReference>
<evidence type="ECO:0000256" key="1">
    <source>
        <dbReference type="ARBA" id="ARBA00004323"/>
    </source>
</evidence>
<accession>A0A9D4MJK2</accession>
<dbReference type="GO" id="GO:0001733">
    <property type="term" value="F:galactosylceramide sulfotransferase activity"/>
    <property type="evidence" value="ECO:0007669"/>
    <property type="project" value="InterPro"/>
</dbReference>
<dbReference type="PANTHER" id="PTHR14647:SF87">
    <property type="entry name" value="PUTATIVE-RELATED"/>
    <property type="match status" value="1"/>
</dbReference>
<evidence type="ECO:0000256" key="6">
    <source>
        <dbReference type="ARBA" id="ARBA00022989"/>
    </source>
</evidence>
<keyword evidence="7" id="KW-0333">Golgi apparatus</keyword>
<name>A0A9D4MJK2_DREPO</name>
<reference evidence="10" key="2">
    <citation type="submission" date="2020-11" db="EMBL/GenBank/DDBJ databases">
        <authorList>
            <person name="McCartney M.A."/>
            <person name="Auch B."/>
            <person name="Kono T."/>
            <person name="Mallez S."/>
            <person name="Becker A."/>
            <person name="Gohl D.M."/>
            <person name="Silverstein K.A.T."/>
            <person name="Koren S."/>
            <person name="Bechman K.B."/>
            <person name="Herman A."/>
            <person name="Abrahante J.E."/>
            <person name="Garbe J."/>
        </authorList>
    </citation>
    <scope>NUCLEOTIDE SEQUENCE</scope>
    <source>
        <strain evidence="10">Duluth1</strain>
        <tissue evidence="10">Whole animal</tissue>
    </source>
</reference>
<evidence type="ECO:0000256" key="2">
    <source>
        <dbReference type="ARBA" id="ARBA00008124"/>
    </source>
</evidence>
<dbReference type="PANTHER" id="PTHR14647">
    <property type="entry name" value="GALACTOSE-3-O-SULFOTRANSFERASE"/>
    <property type="match status" value="1"/>
</dbReference>
<comment type="caution">
    <text evidence="10">The sequence shown here is derived from an EMBL/GenBank/DDBJ whole genome shotgun (WGS) entry which is preliminary data.</text>
</comment>